<dbReference type="AlphaFoldDB" id="A0A9R1WIY4"/>
<accession>A0A9R1WIY4</accession>
<organism evidence="1 2">
    <name type="scientific">Lactuca sativa</name>
    <name type="common">Garden lettuce</name>
    <dbReference type="NCBI Taxonomy" id="4236"/>
    <lineage>
        <taxon>Eukaryota</taxon>
        <taxon>Viridiplantae</taxon>
        <taxon>Streptophyta</taxon>
        <taxon>Embryophyta</taxon>
        <taxon>Tracheophyta</taxon>
        <taxon>Spermatophyta</taxon>
        <taxon>Magnoliopsida</taxon>
        <taxon>eudicotyledons</taxon>
        <taxon>Gunneridae</taxon>
        <taxon>Pentapetalae</taxon>
        <taxon>asterids</taxon>
        <taxon>campanulids</taxon>
        <taxon>Asterales</taxon>
        <taxon>Asteraceae</taxon>
        <taxon>Cichorioideae</taxon>
        <taxon>Cichorieae</taxon>
        <taxon>Lactucinae</taxon>
        <taxon>Lactuca</taxon>
    </lineage>
</organism>
<sequence>MLCSHAISAIWNKIKHGEKNVPEWVGPKRKGRGHMMNLLHKGINCLRSGPLSHVESSTTKCIIHELVKVKVALKTKELVKQEERNEDGGVVVKC</sequence>
<evidence type="ECO:0000313" key="2">
    <source>
        <dbReference type="Proteomes" id="UP000235145"/>
    </source>
</evidence>
<name>A0A9R1WIY4_LACSA</name>
<comment type="caution">
    <text evidence="1">The sequence shown here is derived from an EMBL/GenBank/DDBJ whole genome shotgun (WGS) entry which is preliminary data.</text>
</comment>
<protein>
    <submittedName>
        <fullName evidence="1">Uncharacterized protein</fullName>
    </submittedName>
</protein>
<evidence type="ECO:0000313" key="1">
    <source>
        <dbReference type="EMBL" id="KAJ0224568.1"/>
    </source>
</evidence>
<dbReference type="EMBL" id="NBSK02000001">
    <property type="protein sequence ID" value="KAJ0224568.1"/>
    <property type="molecule type" value="Genomic_DNA"/>
</dbReference>
<proteinExistence type="predicted"/>
<dbReference type="Proteomes" id="UP000235145">
    <property type="component" value="Unassembled WGS sequence"/>
</dbReference>
<reference evidence="1 2" key="1">
    <citation type="journal article" date="2017" name="Nat. Commun.">
        <title>Genome assembly with in vitro proximity ligation data and whole-genome triplication in lettuce.</title>
        <authorList>
            <person name="Reyes-Chin-Wo S."/>
            <person name="Wang Z."/>
            <person name="Yang X."/>
            <person name="Kozik A."/>
            <person name="Arikit S."/>
            <person name="Song C."/>
            <person name="Xia L."/>
            <person name="Froenicke L."/>
            <person name="Lavelle D.O."/>
            <person name="Truco M.J."/>
            <person name="Xia R."/>
            <person name="Zhu S."/>
            <person name="Xu C."/>
            <person name="Xu H."/>
            <person name="Xu X."/>
            <person name="Cox K."/>
            <person name="Korf I."/>
            <person name="Meyers B.C."/>
            <person name="Michelmore R.W."/>
        </authorList>
    </citation>
    <scope>NUCLEOTIDE SEQUENCE [LARGE SCALE GENOMIC DNA]</scope>
    <source>
        <strain evidence="2">cv. Salinas</strain>
        <tissue evidence="1">Seedlings</tissue>
    </source>
</reference>
<gene>
    <name evidence="1" type="ORF">LSAT_V11C100041170</name>
</gene>
<keyword evidence="2" id="KW-1185">Reference proteome</keyword>